<feature type="domain" description="DUF1330" evidence="1">
    <location>
        <begin position="3"/>
        <end position="95"/>
    </location>
</feature>
<sequence>MPKGYIVANIRVTDAETFKGFGPLSAKAIEKYNGRVLVRNPVSEQREGESRGVAVVVEFDDVETARAFYESPEYTEARRLRDTCSSTDLIIVEGV</sequence>
<proteinExistence type="predicted"/>
<name>A0AAE3WD59_9RHOB</name>
<evidence type="ECO:0000313" key="2">
    <source>
        <dbReference type="EMBL" id="MDQ2090449.1"/>
    </source>
</evidence>
<evidence type="ECO:0000259" key="1">
    <source>
        <dbReference type="Pfam" id="PF07045"/>
    </source>
</evidence>
<dbReference type="PANTHER" id="PTHR41521:SF4">
    <property type="entry name" value="BLR0684 PROTEIN"/>
    <property type="match status" value="1"/>
</dbReference>
<dbReference type="Proteomes" id="UP001226762">
    <property type="component" value="Unassembled WGS sequence"/>
</dbReference>
<accession>A0AAE3WD59</accession>
<keyword evidence="3" id="KW-1185">Reference proteome</keyword>
<dbReference type="EMBL" id="JANHAX010000003">
    <property type="protein sequence ID" value="MDQ2090449.1"/>
    <property type="molecule type" value="Genomic_DNA"/>
</dbReference>
<dbReference type="Pfam" id="PF07045">
    <property type="entry name" value="DUF1330"/>
    <property type="match status" value="1"/>
</dbReference>
<dbReference type="InterPro" id="IPR010753">
    <property type="entry name" value="DUF1330"/>
</dbReference>
<evidence type="ECO:0000313" key="3">
    <source>
        <dbReference type="Proteomes" id="UP001226762"/>
    </source>
</evidence>
<organism evidence="2 3">
    <name type="scientific">Marimonas arenosa</name>
    <dbReference type="NCBI Taxonomy" id="1795305"/>
    <lineage>
        <taxon>Bacteria</taxon>
        <taxon>Pseudomonadati</taxon>
        <taxon>Pseudomonadota</taxon>
        <taxon>Alphaproteobacteria</taxon>
        <taxon>Rhodobacterales</taxon>
        <taxon>Paracoccaceae</taxon>
        <taxon>Marimonas</taxon>
    </lineage>
</organism>
<comment type="caution">
    <text evidence="2">The sequence shown here is derived from an EMBL/GenBank/DDBJ whole genome shotgun (WGS) entry which is preliminary data.</text>
</comment>
<reference evidence="2" key="1">
    <citation type="submission" date="2022-07" db="EMBL/GenBank/DDBJ databases">
        <authorList>
            <person name="Otstavnykh N."/>
            <person name="Isaeva M."/>
            <person name="Bystritskaya E."/>
        </authorList>
    </citation>
    <scope>NUCLEOTIDE SEQUENCE</scope>
    <source>
        <strain evidence="2">KCTC 52189</strain>
    </source>
</reference>
<protein>
    <submittedName>
        <fullName evidence="2">DUF1330 domain-containing protein</fullName>
    </submittedName>
</protein>
<dbReference type="Gene3D" id="3.30.70.100">
    <property type="match status" value="1"/>
</dbReference>
<dbReference type="PANTHER" id="PTHR41521">
    <property type="match status" value="1"/>
</dbReference>
<dbReference type="InterPro" id="IPR011008">
    <property type="entry name" value="Dimeric_a/b-barrel"/>
</dbReference>
<dbReference type="RefSeq" id="WP_306735728.1">
    <property type="nucleotide sequence ID" value="NZ_JANHAX010000003.1"/>
</dbReference>
<dbReference type="SUPFAM" id="SSF54909">
    <property type="entry name" value="Dimeric alpha+beta barrel"/>
    <property type="match status" value="1"/>
</dbReference>
<gene>
    <name evidence="2" type="ORF">NO357_11120</name>
</gene>
<reference evidence="2" key="2">
    <citation type="submission" date="2023-02" db="EMBL/GenBank/DDBJ databases">
        <title>'Rhodoalgimonas zhirmunskyi' gen. nov., isolated from a red alga.</title>
        <authorList>
            <person name="Nedashkovskaya O.I."/>
            <person name="Otstavnykh N.Y."/>
            <person name="Bystritskaya E.P."/>
            <person name="Balabanova L.A."/>
            <person name="Isaeva M.P."/>
        </authorList>
    </citation>
    <scope>NUCLEOTIDE SEQUENCE</scope>
    <source>
        <strain evidence="2">KCTC 52189</strain>
    </source>
</reference>
<dbReference type="AlphaFoldDB" id="A0AAE3WD59"/>